<gene>
    <name evidence="14 19" type="primary">atpA</name>
    <name evidence="19" type="ORF">NCTC13832_01781</name>
    <name evidence="18" type="ORF">TP70_02785</name>
</gene>
<reference evidence="18 20" key="1">
    <citation type="submission" date="2015-01" db="EMBL/GenBank/DDBJ databases">
        <authorList>
            <person name="Guo J."/>
        </authorList>
    </citation>
    <scope>NUCLEOTIDE SEQUENCE [LARGE SCALE GENOMIC DNA]</scope>
    <source>
        <strain evidence="18 20">DSM 22147</strain>
    </source>
</reference>
<evidence type="ECO:0000256" key="5">
    <source>
        <dbReference type="ARBA" id="ARBA00022475"/>
    </source>
</evidence>
<dbReference type="Pfam" id="PF02874">
    <property type="entry name" value="ATP-synt_ab_N"/>
    <property type="match status" value="1"/>
</dbReference>
<accession>A0A0D6XU26</accession>
<dbReference type="InterPro" id="IPR023366">
    <property type="entry name" value="ATP_synth_asu-like_sf"/>
</dbReference>
<evidence type="ECO:0000256" key="3">
    <source>
        <dbReference type="ARBA" id="ARBA00008936"/>
    </source>
</evidence>
<dbReference type="Proteomes" id="UP000032366">
    <property type="component" value="Unassembled WGS sequence"/>
</dbReference>
<dbReference type="CDD" id="cd01132">
    <property type="entry name" value="F1-ATPase_alpha_CD"/>
    <property type="match status" value="1"/>
</dbReference>
<dbReference type="InterPro" id="IPR000793">
    <property type="entry name" value="ATP_synth_asu_C"/>
</dbReference>
<keyword evidence="20" id="KW-1185">Reference proteome</keyword>
<dbReference type="CDD" id="cd18113">
    <property type="entry name" value="ATP-synt_F1_alpha_C"/>
    <property type="match status" value="1"/>
</dbReference>
<evidence type="ECO:0000259" key="17">
    <source>
        <dbReference type="Pfam" id="PF02874"/>
    </source>
</evidence>
<evidence type="ECO:0000256" key="14">
    <source>
        <dbReference type="HAMAP-Rule" id="MF_01346"/>
    </source>
</evidence>
<feature type="domain" description="ATPase F1/V1/A1 complex alpha/beta subunit nucleotide-binding" evidence="15">
    <location>
        <begin position="149"/>
        <end position="364"/>
    </location>
</feature>
<reference evidence="19 21" key="2">
    <citation type="submission" date="2018-06" db="EMBL/GenBank/DDBJ databases">
        <authorList>
            <consortium name="Pathogen Informatics"/>
            <person name="Doyle S."/>
        </authorList>
    </citation>
    <scope>NUCLEOTIDE SEQUENCE [LARGE SCALE GENOMIC DNA]</scope>
    <source>
        <strain evidence="19 21">NCTC13832</strain>
    </source>
</reference>
<keyword evidence="5 14" id="KW-1003">Cell membrane</keyword>
<evidence type="ECO:0000259" key="16">
    <source>
        <dbReference type="Pfam" id="PF00306"/>
    </source>
</evidence>
<dbReference type="EC" id="7.1.2.2" evidence="14"/>
<feature type="domain" description="ATPase F1/V1/A1 complex alpha/beta subunit N-terminal" evidence="17">
    <location>
        <begin position="27"/>
        <end position="92"/>
    </location>
</feature>
<dbReference type="STRING" id="569857.TP70_02785"/>
<evidence type="ECO:0000256" key="1">
    <source>
        <dbReference type="ARBA" id="ARBA00003784"/>
    </source>
</evidence>
<protein>
    <recommendedName>
        <fullName evidence="14">ATP synthase subunit alpha</fullName>
        <ecNumber evidence="14">7.1.2.2</ecNumber>
    </recommendedName>
    <alternativeName>
        <fullName evidence="14">ATP synthase F1 sector subunit alpha</fullName>
    </alternativeName>
    <alternativeName>
        <fullName evidence="14">F-ATPase subunit alpha</fullName>
    </alternativeName>
</protein>
<dbReference type="Proteomes" id="UP000254100">
    <property type="component" value="Unassembled WGS sequence"/>
</dbReference>
<evidence type="ECO:0000259" key="15">
    <source>
        <dbReference type="Pfam" id="PF00006"/>
    </source>
</evidence>
<keyword evidence="7 14" id="KW-0375">Hydrogen ion transport</keyword>
<dbReference type="EMBL" id="UHDT01000001">
    <property type="protein sequence ID" value="SUM58045.1"/>
    <property type="molecule type" value="Genomic_DNA"/>
</dbReference>
<evidence type="ECO:0000313" key="21">
    <source>
        <dbReference type="Proteomes" id="UP000254100"/>
    </source>
</evidence>
<dbReference type="PANTHER" id="PTHR48082">
    <property type="entry name" value="ATP SYNTHASE SUBUNIT ALPHA, MITOCHONDRIAL"/>
    <property type="match status" value="1"/>
</dbReference>
<dbReference type="Pfam" id="PF00006">
    <property type="entry name" value="ATP-synt_ab"/>
    <property type="match status" value="1"/>
</dbReference>
<evidence type="ECO:0000256" key="8">
    <source>
        <dbReference type="ARBA" id="ARBA00022840"/>
    </source>
</evidence>
<keyword evidence="9 14" id="KW-1278">Translocase</keyword>
<comment type="function">
    <text evidence="1 14">Produces ATP from ADP in the presence of a proton gradient across the membrane. The alpha chain is a regulatory subunit.</text>
</comment>
<dbReference type="InterPro" id="IPR000194">
    <property type="entry name" value="ATPase_F1/V1/A1_a/bsu_nucl-bd"/>
</dbReference>
<dbReference type="SUPFAM" id="SSF50615">
    <property type="entry name" value="N-terminal domain of alpha and beta subunits of F1 ATP synthase"/>
    <property type="match status" value="1"/>
</dbReference>
<dbReference type="InterPro" id="IPR005294">
    <property type="entry name" value="ATP_synth_F1_asu"/>
</dbReference>
<dbReference type="InterPro" id="IPR033732">
    <property type="entry name" value="ATP_synth_F1_a_nt-bd_dom"/>
</dbReference>
<dbReference type="AlphaFoldDB" id="A0A0D6XU26"/>
<dbReference type="NCBIfam" id="TIGR00962">
    <property type="entry name" value="atpA"/>
    <property type="match status" value="1"/>
</dbReference>
<keyword evidence="8 14" id="KW-0067">ATP-binding</keyword>
<keyword evidence="13 14" id="KW-0066">ATP synthesis</keyword>
<dbReference type="GO" id="GO:0043531">
    <property type="term" value="F:ADP binding"/>
    <property type="evidence" value="ECO:0007669"/>
    <property type="project" value="TreeGrafter"/>
</dbReference>
<keyword evidence="19" id="KW-0378">Hydrolase</keyword>
<evidence type="ECO:0000256" key="2">
    <source>
        <dbReference type="ARBA" id="ARBA00004170"/>
    </source>
</evidence>
<dbReference type="FunFam" id="3.40.50.300:FF:000002">
    <property type="entry name" value="ATP synthase subunit alpha"/>
    <property type="match status" value="1"/>
</dbReference>
<evidence type="ECO:0000256" key="12">
    <source>
        <dbReference type="ARBA" id="ARBA00023196"/>
    </source>
</evidence>
<evidence type="ECO:0000256" key="4">
    <source>
        <dbReference type="ARBA" id="ARBA00022448"/>
    </source>
</evidence>
<dbReference type="InterPro" id="IPR038376">
    <property type="entry name" value="ATP_synth_asu_C_sf"/>
</dbReference>
<dbReference type="NCBIfam" id="NF009884">
    <property type="entry name" value="PRK13343.1"/>
    <property type="match status" value="1"/>
</dbReference>
<evidence type="ECO:0000313" key="20">
    <source>
        <dbReference type="Proteomes" id="UP000032366"/>
    </source>
</evidence>
<evidence type="ECO:0000256" key="13">
    <source>
        <dbReference type="ARBA" id="ARBA00023310"/>
    </source>
</evidence>
<evidence type="ECO:0000313" key="18">
    <source>
        <dbReference type="EMBL" id="KIX91358.1"/>
    </source>
</evidence>
<dbReference type="Gene3D" id="2.40.30.20">
    <property type="match status" value="1"/>
</dbReference>
<dbReference type="PROSITE" id="PS00152">
    <property type="entry name" value="ATPASE_ALPHA_BETA"/>
    <property type="match status" value="1"/>
</dbReference>
<keyword evidence="12 14" id="KW-0139">CF(1)</keyword>
<feature type="domain" description="ATP synthase alpha subunit C-terminal" evidence="16">
    <location>
        <begin position="371"/>
        <end position="494"/>
    </location>
</feature>
<dbReference type="GO" id="GO:0005524">
    <property type="term" value="F:ATP binding"/>
    <property type="evidence" value="ECO:0007669"/>
    <property type="project" value="UniProtKB-UniRule"/>
</dbReference>
<organism evidence="19 21">
    <name type="scientific">Staphylococcus microti</name>
    <dbReference type="NCBI Taxonomy" id="569857"/>
    <lineage>
        <taxon>Bacteria</taxon>
        <taxon>Bacillati</taxon>
        <taxon>Bacillota</taxon>
        <taxon>Bacilli</taxon>
        <taxon>Bacillales</taxon>
        <taxon>Staphylococcaceae</taxon>
        <taxon>Staphylococcus</taxon>
    </lineage>
</organism>
<name>A0A0D6XU26_9STAP</name>
<comment type="similarity">
    <text evidence="3 14">Belongs to the ATPase alpha/beta chains family.</text>
</comment>
<evidence type="ECO:0000256" key="7">
    <source>
        <dbReference type="ARBA" id="ARBA00022781"/>
    </source>
</evidence>
<feature type="binding site" evidence="14">
    <location>
        <begin position="169"/>
        <end position="176"/>
    </location>
    <ligand>
        <name>ATP</name>
        <dbReference type="ChEBI" id="CHEBI:30616"/>
    </ligand>
</feature>
<dbReference type="PANTHER" id="PTHR48082:SF2">
    <property type="entry name" value="ATP SYNTHASE SUBUNIT ALPHA, MITOCHONDRIAL"/>
    <property type="match status" value="1"/>
</dbReference>
<dbReference type="SUPFAM" id="SSF47917">
    <property type="entry name" value="C-terminal domain of alpha and beta subunits of F1 ATP synthase"/>
    <property type="match status" value="1"/>
</dbReference>
<dbReference type="HAMAP" id="MF_01346">
    <property type="entry name" value="ATP_synth_alpha_bact"/>
    <property type="match status" value="1"/>
</dbReference>
<dbReference type="GO" id="GO:0046933">
    <property type="term" value="F:proton-transporting ATP synthase activity, rotational mechanism"/>
    <property type="evidence" value="ECO:0007669"/>
    <property type="project" value="UniProtKB-UniRule"/>
</dbReference>
<evidence type="ECO:0000256" key="6">
    <source>
        <dbReference type="ARBA" id="ARBA00022741"/>
    </source>
</evidence>
<dbReference type="OrthoDB" id="9803053at2"/>
<dbReference type="EMBL" id="JXWY01000016">
    <property type="protein sequence ID" value="KIX91358.1"/>
    <property type="molecule type" value="Genomic_DNA"/>
</dbReference>
<proteinExistence type="inferred from homology"/>
<dbReference type="FunFam" id="1.20.150.20:FF:000001">
    <property type="entry name" value="ATP synthase subunit alpha"/>
    <property type="match status" value="1"/>
</dbReference>
<dbReference type="InterPro" id="IPR020003">
    <property type="entry name" value="ATPase_a/bsu_AS"/>
</dbReference>
<dbReference type="FunFam" id="2.40.30.20:FF:000001">
    <property type="entry name" value="ATP synthase subunit alpha"/>
    <property type="match status" value="1"/>
</dbReference>
<dbReference type="GO" id="GO:0045259">
    <property type="term" value="C:proton-transporting ATP synthase complex"/>
    <property type="evidence" value="ECO:0007669"/>
    <property type="project" value="UniProtKB-KW"/>
</dbReference>
<evidence type="ECO:0000256" key="11">
    <source>
        <dbReference type="ARBA" id="ARBA00023136"/>
    </source>
</evidence>
<dbReference type="PIRSF" id="PIRSF039088">
    <property type="entry name" value="F_ATPase_subunit_alpha"/>
    <property type="match status" value="1"/>
</dbReference>
<feature type="site" description="Required for activity" evidence="14">
    <location>
        <position position="362"/>
    </location>
</feature>
<evidence type="ECO:0000256" key="10">
    <source>
        <dbReference type="ARBA" id="ARBA00023065"/>
    </source>
</evidence>
<comment type="catalytic activity">
    <reaction evidence="14">
        <text>ATP + H2O + 4 H(+)(in) = ADP + phosphate + 5 H(+)(out)</text>
        <dbReference type="Rhea" id="RHEA:57720"/>
        <dbReference type="ChEBI" id="CHEBI:15377"/>
        <dbReference type="ChEBI" id="CHEBI:15378"/>
        <dbReference type="ChEBI" id="CHEBI:30616"/>
        <dbReference type="ChEBI" id="CHEBI:43474"/>
        <dbReference type="ChEBI" id="CHEBI:456216"/>
        <dbReference type="EC" id="7.1.2.2"/>
    </reaction>
</comment>
<dbReference type="GO" id="GO:0016787">
    <property type="term" value="F:hydrolase activity"/>
    <property type="evidence" value="ECO:0007669"/>
    <property type="project" value="UniProtKB-KW"/>
</dbReference>
<dbReference type="InterPro" id="IPR027417">
    <property type="entry name" value="P-loop_NTPase"/>
</dbReference>
<dbReference type="CDD" id="cd18116">
    <property type="entry name" value="ATP-synt_F1_alpha_N"/>
    <property type="match status" value="1"/>
</dbReference>
<keyword evidence="10 14" id="KW-0406">Ion transport</keyword>
<dbReference type="SUPFAM" id="SSF52540">
    <property type="entry name" value="P-loop containing nucleoside triphosphate hydrolases"/>
    <property type="match status" value="1"/>
</dbReference>
<sequence length="503" mass="55040">MAIKAEEISALLRSQIENYESEMSVTDVGTVIQIGDGIALVHGLNDVMAGELLEFHNGVLGLAQNLEETNVGVVILGPFDEIKEGDEVKRTGRIMEVPVGEELIGRVVNPLGQPIDGQGPLNTTKTRPIEKKATGVMARKSVDEPLQTGIKAIDALVPIGRGQRELIIGDRQTGKTTVAIDTILNQKDQDMICVYVAIGQKESTVRASVEKLRQAGALDYTIVVSASAAQPAPMLYIAPYAGVSIAEEFMFNGKHVLIVYDDLTKQAAAYRELSLLLRRPPGREAYPGDVFYLHSRLLERAAKLNDELGGGSITALPFVETQAGDISAYVPTNVISITDGQIFLQSDLFFSGIRPAINAGLSVSRVGGSAQIKAMKKVAGTLRLDLASYRELESFAQFGSDLDEATSRKLERGKRTVEVLKQDQNKPLPVEHQVLIIYALTRGYLDDIPVEDITRFEDEIIEWTKVNANDIFTEIRETGNLPADDKFEAAINEFKKGFKRTEQ</sequence>
<evidence type="ECO:0000313" key="19">
    <source>
        <dbReference type="EMBL" id="SUM58045.1"/>
    </source>
</evidence>
<dbReference type="InterPro" id="IPR004100">
    <property type="entry name" value="ATPase_F1/V1/A1_a/bsu_N"/>
</dbReference>
<keyword evidence="6 14" id="KW-0547">Nucleotide-binding</keyword>
<keyword evidence="4 14" id="KW-0813">Transport</keyword>
<comment type="subcellular location">
    <subcellularLocation>
        <location evidence="14">Cell membrane</location>
        <topology evidence="14">Peripheral membrane protein</topology>
    </subcellularLocation>
    <subcellularLocation>
        <location evidence="2">Membrane</location>
        <topology evidence="2">Peripheral membrane protein</topology>
    </subcellularLocation>
</comment>
<dbReference type="GO" id="GO:0005886">
    <property type="term" value="C:plasma membrane"/>
    <property type="evidence" value="ECO:0007669"/>
    <property type="project" value="UniProtKB-SubCell"/>
</dbReference>
<dbReference type="Pfam" id="PF00306">
    <property type="entry name" value="ATP-synt_ab_C"/>
    <property type="match status" value="1"/>
</dbReference>
<dbReference type="RefSeq" id="WP_044359171.1">
    <property type="nucleotide sequence ID" value="NZ_JXWY01000016.1"/>
</dbReference>
<dbReference type="InterPro" id="IPR036121">
    <property type="entry name" value="ATPase_F1/V1/A1_a/bsu_N_sf"/>
</dbReference>
<dbReference type="Gene3D" id="1.20.150.20">
    <property type="entry name" value="ATP synthase alpha/beta chain, C-terminal domain"/>
    <property type="match status" value="1"/>
</dbReference>
<keyword evidence="11 14" id="KW-0472">Membrane</keyword>
<dbReference type="Gene3D" id="3.40.50.300">
    <property type="entry name" value="P-loop containing nucleotide triphosphate hydrolases"/>
    <property type="match status" value="1"/>
</dbReference>
<evidence type="ECO:0000256" key="9">
    <source>
        <dbReference type="ARBA" id="ARBA00022967"/>
    </source>
</evidence>